<evidence type="ECO:0000313" key="1">
    <source>
        <dbReference type="EMBL" id="KAK8838711.1"/>
    </source>
</evidence>
<gene>
    <name evidence="1" type="ORF">M9Y10_032750</name>
</gene>
<evidence type="ECO:0000313" key="2">
    <source>
        <dbReference type="Proteomes" id="UP001470230"/>
    </source>
</evidence>
<comment type="caution">
    <text evidence="1">The sequence shown here is derived from an EMBL/GenBank/DDBJ whole genome shotgun (WGS) entry which is preliminary data.</text>
</comment>
<sequence length="359" mass="41929">MLNLKCRNSPIRAPEKSIPLFVDVGVEVIVSGAFSNNLIENKNIYTSLPIIVSSIYYPNIFFSLIPKEQLNEVLSQINGIQYLDYNKDFSFEKLNNHRNEKDKYFAFYLPESNDNNNDNYSCKDTDQIYRIINQMLNPLGIGAFYDQNSSGFNLFSHITQRVDKMKCEFVPYSMEAIRQMLFQYKDEEFSVFSIASLMILQYPLPKIIIPRPDLNLLRDRFIFSYFIINNPPLINDENSEIKSFLIDENKNSSGAIMLTTVKPYQWIHISLHTFNEHFKPNEIIEALISPFNYSTSLEHINDLNMFNYCKSCSNVRKTLYKDEVDIMHPEGGYLWLKGIDLQKNDPPIAVDVFLRKINY</sequence>
<keyword evidence="2" id="KW-1185">Reference proteome</keyword>
<name>A0ABR2GYH1_9EUKA</name>
<dbReference type="EMBL" id="JAPFFF010000054">
    <property type="protein sequence ID" value="KAK8838711.1"/>
    <property type="molecule type" value="Genomic_DNA"/>
</dbReference>
<dbReference type="Proteomes" id="UP001470230">
    <property type="component" value="Unassembled WGS sequence"/>
</dbReference>
<proteinExistence type="predicted"/>
<accession>A0ABR2GYH1</accession>
<protein>
    <submittedName>
        <fullName evidence="1">Uncharacterized protein</fullName>
    </submittedName>
</protein>
<organism evidence="1 2">
    <name type="scientific">Tritrichomonas musculus</name>
    <dbReference type="NCBI Taxonomy" id="1915356"/>
    <lineage>
        <taxon>Eukaryota</taxon>
        <taxon>Metamonada</taxon>
        <taxon>Parabasalia</taxon>
        <taxon>Tritrichomonadida</taxon>
        <taxon>Tritrichomonadidae</taxon>
        <taxon>Tritrichomonas</taxon>
    </lineage>
</organism>
<reference evidence="1 2" key="1">
    <citation type="submission" date="2024-04" db="EMBL/GenBank/DDBJ databases">
        <title>Tritrichomonas musculus Genome.</title>
        <authorList>
            <person name="Alves-Ferreira E."/>
            <person name="Grigg M."/>
            <person name="Lorenzi H."/>
            <person name="Galac M."/>
        </authorList>
    </citation>
    <scope>NUCLEOTIDE SEQUENCE [LARGE SCALE GENOMIC DNA]</scope>
    <source>
        <strain evidence="1 2">EAF2021</strain>
    </source>
</reference>